<gene>
    <name evidence="1" type="ORF">AFUS01_LOCUS26247</name>
</gene>
<keyword evidence="2" id="KW-1185">Reference proteome</keyword>
<organism evidence="1 2">
    <name type="scientific">Allacma fusca</name>
    <dbReference type="NCBI Taxonomy" id="39272"/>
    <lineage>
        <taxon>Eukaryota</taxon>
        <taxon>Metazoa</taxon>
        <taxon>Ecdysozoa</taxon>
        <taxon>Arthropoda</taxon>
        <taxon>Hexapoda</taxon>
        <taxon>Collembola</taxon>
        <taxon>Symphypleona</taxon>
        <taxon>Sminthuridae</taxon>
        <taxon>Allacma</taxon>
    </lineage>
</organism>
<sequence>MERRPSSLSLDRKFVAKLEKNQQKFIPNSIYKGQLKRFPRNLAGYFVEYETIEKKLQMAKACDEWDERRMKVAKRVDTCIDAERNRQLLVLNEKVTSLTDVLRKQARRLQSKRRRQRGNLKAIIDAKNILQEKITRIKTKIEKLMKDYQK</sequence>
<comment type="caution">
    <text evidence="1">The sequence shown here is derived from an EMBL/GenBank/DDBJ whole genome shotgun (WGS) entry which is preliminary data.</text>
</comment>
<evidence type="ECO:0000313" key="2">
    <source>
        <dbReference type="Proteomes" id="UP000708208"/>
    </source>
</evidence>
<dbReference type="Proteomes" id="UP000708208">
    <property type="component" value="Unassembled WGS sequence"/>
</dbReference>
<accession>A0A8J2KIQ2</accession>
<evidence type="ECO:0000313" key="1">
    <source>
        <dbReference type="EMBL" id="CAG7815580.1"/>
    </source>
</evidence>
<dbReference type="EMBL" id="CAJVCH010347285">
    <property type="protein sequence ID" value="CAG7815580.1"/>
    <property type="molecule type" value="Genomic_DNA"/>
</dbReference>
<reference evidence="1" key="1">
    <citation type="submission" date="2021-06" db="EMBL/GenBank/DDBJ databases">
        <authorList>
            <person name="Hodson N. C."/>
            <person name="Mongue J. A."/>
            <person name="Jaron S. K."/>
        </authorList>
    </citation>
    <scope>NUCLEOTIDE SEQUENCE</scope>
</reference>
<dbReference type="AlphaFoldDB" id="A0A8J2KIQ2"/>
<name>A0A8J2KIQ2_9HEXA</name>
<proteinExistence type="predicted"/>
<protein>
    <submittedName>
        <fullName evidence="1">Uncharacterized protein</fullName>
    </submittedName>
</protein>